<evidence type="ECO:0000256" key="3">
    <source>
        <dbReference type="ARBA" id="ARBA00022448"/>
    </source>
</evidence>
<keyword evidence="4 8" id="KW-1278">Translocase</keyword>
<dbReference type="InterPro" id="IPR010218">
    <property type="entry name" value="NADH_DH_suC"/>
</dbReference>
<dbReference type="HAMAP" id="MF_01357">
    <property type="entry name" value="NDH1_NuoC"/>
    <property type="match status" value="1"/>
</dbReference>
<geneLocation type="mitochondrion" evidence="10"/>
<dbReference type="SUPFAM" id="SSF143243">
    <property type="entry name" value="Nqo5-like"/>
    <property type="match status" value="1"/>
</dbReference>
<keyword evidence="3 8" id="KW-0813">Transport</keyword>
<dbReference type="PANTHER" id="PTHR10884:SF14">
    <property type="entry name" value="NADH DEHYDROGENASE [UBIQUINONE] IRON-SULFUR PROTEIN 3, MITOCHONDRIAL"/>
    <property type="match status" value="1"/>
</dbReference>
<dbReference type="FunFam" id="3.30.460.80:FF:000002">
    <property type="entry name" value="NADH dehydrogenase iron-sulfur protein 3, mitochondrial"/>
    <property type="match status" value="1"/>
</dbReference>
<sequence>MNKNIVNNIKTTENIDLKTYGVSLTEMFPKYIEKAEFSKGELIIHVKPTNLIPLVHALRDHTNCQFKSLSDLCGVDYPEREKRFEIVYNLLSIRYNSRIRVKTQVDELTPVPSITELHNSAGWYEREVWDMYGVYFSNHPDLRIILTDYGFEGHPMRKDFPLSGYVEVRYDDEQKRVVTEPLEMTQEFRSFNFTSPWEQIETSKANKK</sequence>
<reference evidence="10" key="2">
    <citation type="journal article" date="2006" name="RNA">
        <title>Hybrid E. coli--Mitochondrial ribonuclease P RNAs are catalytically active.</title>
        <authorList>
            <person name="Seif E."/>
            <person name="Cadieux A."/>
            <person name="Lang B.F."/>
        </authorList>
    </citation>
    <scope>NUCLEOTIDE SEQUENCE</scope>
    <source>
        <strain evidence="10">ATCC 50634</strain>
    </source>
</reference>
<dbReference type="GO" id="GO:0008137">
    <property type="term" value="F:NADH dehydrogenase (ubiquinone) activity"/>
    <property type="evidence" value="ECO:0007669"/>
    <property type="project" value="UniProtKB-EC"/>
</dbReference>
<comment type="subcellular location">
    <subcellularLocation>
        <location evidence="1">Mitochondrion</location>
    </subcellularLocation>
</comment>
<dbReference type="InterPro" id="IPR001268">
    <property type="entry name" value="NADH_UbQ_OxRdtase_30kDa_su"/>
</dbReference>
<name>M4Q9M3_HISAR</name>
<dbReference type="GO" id="GO:0016651">
    <property type="term" value="F:oxidoreductase activity, acting on NAD(P)H"/>
    <property type="evidence" value="ECO:0007669"/>
    <property type="project" value="InterPro"/>
</dbReference>
<evidence type="ECO:0000313" key="10">
    <source>
        <dbReference type="EMBL" id="AGH24071.1"/>
    </source>
</evidence>
<evidence type="ECO:0000256" key="8">
    <source>
        <dbReference type="RuleBase" id="RU003456"/>
    </source>
</evidence>
<feature type="domain" description="NADH:ubiquinone oxidoreductase 30kDa subunit" evidence="9">
    <location>
        <begin position="44"/>
        <end position="165"/>
    </location>
</feature>
<evidence type="ECO:0000256" key="2">
    <source>
        <dbReference type="ARBA" id="ARBA00007569"/>
    </source>
</evidence>
<dbReference type="NCBIfam" id="TIGR01961">
    <property type="entry name" value="NuoC_fam"/>
    <property type="match status" value="1"/>
</dbReference>
<dbReference type="GO" id="GO:0016020">
    <property type="term" value="C:membrane"/>
    <property type="evidence" value="ECO:0007669"/>
    <property type="project" value="UniProtKB-ARBA"/>
</dbReference>
<evidence type="ECO:0000256" key="1">
    <source>
        <dbReference type="ARBA" id="ARBA00004173"/>
    </source>
</evidence>
<dbReference type="AlphaFoldDB" id="M4Q9M3"/>
<dbReference type="PANTHER" id="PTHR10884">
    <property type="entry name" value="NADH DEHYDROGENASE UBIQUINONE IRON-SULFUR PROTEIN 3"/>
    <property type="match status" value="1"/>
</dbReference>
<dbReference type="GO" id="GO:0005739">
    <property type="term" value="C:mitochondrion"/>
    <property type="evidence" value="ECO:0007669"/>
    <property type="project" value="UniProtKB-SubCell"/>
</dbReference>
<keyword evidence="10" id="KW-0560">Oxidoreductase</keyword>
<reference evidence="10" key="1">
    <citation type="journal article" date="2004" name="RNA">
        <title>Mitochondrial 3' tRNA editing in the jakobid Seculamonas ecuadoriensis: a novel mechanism and implications for tRNA processing.</title>
        <authorList>
            <person name="Leigh J."/>
            <person name="Lang B.F."/>
        </authorList>
    </citation>
    <scope>NUCLEOTIDE SEQUENCE</scope>
    <source>
        <strain evidence="10">ATCC 50634</strain>
    </source>
</reference>
<evidence type="ECO:0000256" key="7">
    <source>
        <dbReference type="ARBA" id="ARBA00049551"/>
    </source>
</evidence>
<dbReference type="PROSITE" id="PS00542">
    <property type="entry name" value="COMPLEX1_30K"/>
    <property type="match status" value="1"/>
</dbReference>
<evidence type="ECO:0000256" key="5">
    <source>
        <dbReference type="ARBA" id="ARBA00023027"/>
    </source>
</evidence>
<reference evidence="10" key="3">
    <citation type="journal article" date="2013" name="Genome Biol. Evol.">
        <title>Strikingly bacteria-like and gene-rich mitochondrial genomes throughout jakobid protists.</title>
        <authorList>
            <person name="Burger G."/>
            <person name="Gray M.W."/>
            <person name="Forget L."/>
            <person name="Lang B.F."/>
        </authorList>
    </citation>
    <scope>NUCLEOTIDE SEQUENCE</scope>
    <source>
        <strain evidence="10">ATCC 50634</strain>
    </source>
</reference>
<dbReference type="InterPro" id="IPR020396">
    <property type="entry name" value="NADH_UbQ_OxRdtase_CS"/>
</dbReference>
<dbReference type="EMBL" id="KC353353">
    <property type="protein sequence ID" value="AGH24071.1"/>
    <property type="molecule type" value="Genomic_DNA"/>
</dbReference>
<keyword evidence="10" id="KW-0496">Mitochondrion</keyword>
<dbReference type="InterPro" id="IPR037232">
    <property type="entry name" value="NADH_quin_OxRdtase_su_C/D-like"/>
</dbReference>
<comment type="similarity">
    <text evidence="2 8">Belongs to the complex I 30 kDa subunit family.</text>
</comment>
<evidence type="ECO:0000259" key="9">
    <source>
        <dbReference type="Pfam" id="PF00329"/>
    </source>
</evidence>
<dbReference type="NCBIfam" id="NF004733">
    <property type="entry name" value="PRK06074.1-5"/>
    <property type="match status" value="1"/>
</dbReference>
<keyword evidence="5 8" id="KW-0520">NAD</keyword>
<evidence type="ECO:0000256" key="6">
    <source>
        <dbReference type="ARBA" id="ARBA00023075"/>
    </source>
</evidence>
<comment type="catalytic activity">
    <reaction evidence="7">
        <text>a ubiquinone + NADH + 5 H(+)(in) = a ubiquinol + NAD(+) + 4 H(+)(out)</text>
        <dbReference type="Rhea" id="RHEA:29091"/>
        <dbReference type="Rhea" id="RHEA-COMP:9565"/>
        <dbReference type="Rhea" id="RHEA-COMP:9566"/>
        <dbReference type="ChEBI" id="CHEBI:15378"/>
        <dbReference type="ChEBI" id="CHEBI:16389"/>
        <dbReference type="ChEBI" id="CHEBI:17976"/>
        <dbReference type="ChEBI" id="CHEBI:57540"/>
        <dbReference type="ChEBI" id="CHEBI:57945"/>
        <dbReference type="EC" id="7.1.1.2"/>
    </reaction>
</comment>
<dbReference type="Pfam" id="PF00329">
    <property type="entry name" value="Complex1_30kDa"/>
    <property type="match status" value="1"/>
</dbReference>
<gene>
    <name evidence="10" type="primary">nad9</name>
</gene>
<organism evidence="10">
    <name type="scientific">Histiona aroides</name>
    <name type="common">Flagellate</name>
    <dbReference type="NCBI Taxonomy" id="392300"/>
    <lineage>
        <taxon>Eukaryota</taxon>
        <taxon>Discoba</taxon>
        <taxon>Jakobida</taxon>
        <taxon>Histionina</taxon>
        <taxon>Histionidae</taxon>
        <taxon>Histiona</taxon>
    </lineage>
</organism>
<evidence type="ECO:0000256" key="4">
    <source>
        <dbReference type="ARBA" id="ARBA00022967"/>
    </source>
</evidence>
<proteinExistence type="inferred from homology"/>
<accession>M4Q9M3</accession>
<dbReference type="EC" id="1.6.5.3" evidence="10"/>
<dbReference type="Gene3D" id="3.30.460.80">
    <property type="entry name" value="NADH:ubiquinone oxidoreductase, 30kDa subunit"/>
    <property type="match status" value="1"/>
</dbReference>
<keyword evidence="6" id="KW-0830">Ubiquinone</keyword>
<protein>
    <submittedName>
        <fullName evidence="10">NADH dehydrogenase subunit 9</fullName>
        <ecNumber evidence="10">1.6.5.3</ecNumber>
    </submittedName>
</protein>